<dbReference type="Pfam" id="PF11710">
    <property type="entry name" value="Git3"/>
    <property type="match status" value="1"/>
</dbReference>
<feature type="transmembrane region" description="Helical" evidence="6">
    <location>
        <begin position="1045"/>
        <end position="1063"/>
    </location>
</feature>
<dbReference type="Gene3D" id="1.10.10.10">
    <property type="entry name" value="Winged helix-like DNA-binding domain superfamily/Winged helix DNA-binding domain"/>
    <property type="match status" value="1"/>
</dbReference>
<feature type="compositionally biased region" description="Low complexity" evidence="5">
    <location>
        <begin position="869"/>
        <end position="881"/>
    </location>
</feature>
<dbReference type="CDD" id="cd00637">
    <property type="entry name" value="7tm_classA_rhodopsin-like"/>
    <property type="match status" value="1"/>
</dbReference>
<evidence type="ECO:0000256" key="1">
    <source>
        <dbReference type="ARBA" id="ARBA00010014"/>
    </source>
</evidence>
<keyword evidence="6" id="KW-0472">Membrane</keyword>
<dbReference type="InterPro" id="IPR001266">
    <property type="entry name" value="Ribosomal_eS19"/>
</dbReference>
<dbReference type="GO" id="GO:0003723">
    <property type="term" value="F:RNA binding"/>
    <property type="evidence" value="ECO:0007669"/>
    <property type="project" value="TreeGrafter"/>
</dbReference>
<feature type="region of interest" description="Disordered" evidence="5">
    <location>
        <begin position="1093"/>
        <end position="1122"/>
    </location>
</feature>
<gene>
    <name evidence="8" type="ORF">BN1708_004177</name>
</gene>
<feature type="compositionally biased region" description="Polar residues" evidence="5">
    <location>
        <begin position="1095"/>
        <end position="1122"/>
    </location>
</feature>
<name>A0A0G4LWK2_VERLO</name>
<keyword evidence="4" id="KW-0863">Zinc-finger</keyword>
<dbReference type="PANTHER" id="PTHR11710">
    <property type="entry name" value="40S RIBOSOMAL PROTEIN S19"/>
    <property type="match status" value="1"/>
</dbReference>
<dbReference type="SUPFAM" id="SSF81321">
    <property type="entry name" value="Family A G protein-coupled receptor-like"/>
    <property type="match status" value="1"/>
</dbReference>
<dbReference type="SMART" id="SM01413">
    <property type="entry name" value="Ribosomal_S19e"/>
    <property type="match status" value="1"/>
</dbReference>
<feature type="region of interest" description="Disordered" evidence="5">
    <location>
        <begin position="1135"/>
        <end position="1199"/>
    </location>
</feature>
<evidence type="ECO:0000256" key="5">
    <source>
        <dbReference type="SAM" id="MobiDB-lite"/>
    </source>
</evidence>
<proteinExistence type="inferred from homology"/>
<dbReference type="PROSITE" id="PS00028">
    <property type="entry name" value="ZINC_FINGER_C2H2_1"/>
    <property type="match status" value="1"/>
</dbReference>
<evidence type="ECO:0000256" key="6">
    <source>
        <dbReference type="SAM" id="Phobius"/>
    </source>
</evidence>
<keyword evidence="6" id="KW-1133">Transmembrane helix</keyword>
<feature type="transmembrane region" description="Helical" evidence="6">
    <location>
        <begin position="788"/>
        <end position="806"/>
    </location>
</feature>
<feature type="transmembrane region" description="Helical" evidence="6">
    <location>
        <begin position="671"/>
        <end position="696"/>
    </location>
</feature>
<dbReference type="InterPro" id="IPR018277">
    <property type="entry name" value="Ribosomal_eS19_CS"/>
</dbReference>
<dbReference type="PANTHER" id="PTHR11710:SF0">
    <property type="entry name" value="40S RIBOSOMAL PROTEIN S19"/>
    <property type="match status" value="1"/>
</dbReference>
<keyword evidence="4" id="KW-0862">Zinc</keyword>
<dbReference type="Pfam" id="PF01090">
    <property type="entry name" value="Ribosomal_S19e"/>
    <property type="match status" value="1"/>
</dbReference>
<reference evidence="8 9" key="1">
    <citation type="submission" date="2015-05" db="EMBL/GenBank/DDBJ databases">
        <authorList>
            <person name="Wang D.B."/>
            <person name="Wang M."/>
        </authorList>
    </citation>
    <scope>NUCLEOTIDE SEQUENCE [LARGE SCALE GENOMIC DNA]</scope>
    <source>
        <strain evidence="8">VL1</strain>
    </source>
</reference>
<dbReference type="InterPro" id="IPR023041">
    <property type="entry name" value="Glucose_rcpt_Git3-like_N"/>
</dbReference>
<feature type="transmembrane region" description="Helical" evidence="6">
    <location>
        <begin position="708"/>
        <end position="731"/>
    </location>
</feature>
<feature type="transmembrane region" description="Helical" evidence="6">
    <location>
        <begin position="751"/>
        <end position="776"/>
    </location>
</feature>
<feature type="compositionally biased region" description="Low complexity" evidence="5">
    <location>
        <begin position="996"/>
        <end position="1013"/>
    </location>
</feature>
<feature type="compositionally biased region" description="Low complexity" evidence="5">
    <location>
        <begin position="1145"/>
        <end position="1158"/>
    </location>
</feature>
<evidence type="ECO:0000256" key="2">
    <source>
        <dbReference type="ARBA" id="ARBA00022980"/>
    </source>
</evidence>
<dbReference type="GO" id="GO:0022627">
    <property type="term" value="C:cytosolic small ribosomal subunit"/>
    <property type="evidence" value="ECO:0007669"/>
    <property type="project" value="TreeGrafter"/>
</dbReference>
<dbReference type="SUPFAM" id="SSF46785">
    <property type="entry name" value="Winged helix' DNA-binding domain"/>
    <property type="match status" value="1"/>
</dbReference>
<comment type="similarity">
    <text evidence="1">Belongs to the eukaryotic ribosomal protein eS19 family.</text>
</comment>
<dbReference type="SUPFAM" id="SSF57667">
    <property type="entry name" value="beta-beta-alpha zinc fingers"/>
    <property type="match status" value="1"/>
</dbReference>
<accession>A0A0G4LWK2</accession>
<dbReference type="GO" id="GO:0000028">
    <property type="term" value="P:ribosomal small subunit assembly"/>
    <property type="evidence" value="ECO:0007669"/>
    <property type="project" value="TreeGrafter"/>
</dbReference>
<dbReference type="GO" id="GO:0008270">
    <property type="term" value="F:zinc ion binding"/>
    <property type="evidence" value="ECO:0007669"/>
    <property type="project" value="UniProtKB-KW"/>
</dbReference>
<evidence type="ECO:0000313" key="8">
    <source>
        <dbReference type="EMBL" id="CRK26448.1"/>
    </source>
</evidence>
<keyword evidence="3" id="KW-0687">Ribonucleoprotein</keyword>
<feature type="region of interest" description="Disordered" evidence="5">
    <location>
        <begin position="1277"/>
        <end position="1299"/>
    </location>
</feature>
<dbReference type="InterPro" id="IPR036236">
    <property type="entry name" value="Znf_C2H2_sf"/>
</dbReference>
<dbReference type="GO" id="GO:0003735">
    <property type="term" value="F:structural constituent of ribosome"/>
    <property type="evidence" value="ECO:0007669"/>
    <property type="project" value="InterPro"/>
</dbReference>
<feature type="region of interest" description="Disordered" evidence="5">
    <location>
        <begin position="557"/>
        <end position="587"/>
    </location>
</feature>
<dbReference type="FunFam" id="1.10.10.10:FF:000118">
    <property type="entry name" value="40S ribosomal protein S19"/>
    <property type="match status" value="1"/>
</dbReference>
<organism evidence="8 9">
    <name type="scientific">Verticillium longisporum</name>
    <name type="common">Verticillium dahliae var. longisporum</name>
    <dbReference type="NCBI Taxonomy" id="100787"/>
    <lineage>
        <taxon>Eukaryota</taxon>
        <taxon>Fungi</taxon>
        <taxon>Dikarya</taxon>
        <taxon>Ascomycota</taxon>
        <taxon>Pezizomycotina</taxon>
        <taxon>Sordariomycetes</taxon>
        <taxon>Hypocreomycetidae</taxon>
        <taxon>Glomerellales</taxon>
        <taxon>Plectosphaerellaceae</taxon>
        <taxon>Verticillium</taxon>
    </lineage>
</organism>
<dbReference type="Gene3D" id="3.30.160.60">
    <property type="entry name" value="Classic Zinc Finger"/>
    <property type="match status" value="1"/>
</dbReference>
<protein>
    <recommendedName>
        <fullName evidence="7">C2H2-type domain-containing protein</fullName>
    </recommendedName>
</protein>
<dbReference type="InterPro" id="IPR036390">
    <property type="entry name" value="WH_DNA-bd_sf"/>
</dbReference>
<feature type="compositionally biased region" description="Basic and acidic residues" evidence="5">
    <location>
        <begin position="1277"/>
        <end position="1291"/>
    </location>
</feature>
<keyword evidence="6" id="KW-0812">Transmembrane</keyword>
<dbReference type="PROSITE" id="PS50157">
    <property type="entry name" value="ZINC_FINGER_C2H2_2"/>
    <property type="match status" value="1"/>
</dbReference>
<feature type="region of interest" description="Disordered" evidence="5">
    <location>
        <begin position="869"/>
        <end position="896"/>
    </location>
</feature>
<dbReference type="InterPro" id="IPR013087">
    <property type="entry name" value="Znf_C2H2_type"/>
</dbReference>
<evidence type="ECO:0000259" key="7">
    <source>
        <dbReference type="PROSITE" id="PS50157"/>
    </source>
</evidence>
<dbReference type="Gene3D" id="1.20.1070.10">
    <property type="entry name" value="Rhodopsin 7-helix transmembrane proteins"/>
    <property type="match status" value="1"/>
</dbReference>
<sequence>MAGGVTVRDVDAQKFITAYAAFLKRQGKLPIPGWVDIVKTGPAKELPPQDIDWFYVRAAAVARHVYLRKTVGVGRLRKLHGSAKNRGVRPSHHFDASGSVDRKVLQALEKIGVVEHDEEKGGRRVTQSGQRDLDRIAQTTAEADEEDEEDDDLSPSSSLEITPFGVFLRATRLCGSRVIANLPIMSETSRSMPESSHFFESPSPSTRVMSVHHKRSDDFTLQKGVYFLKVRVGPGKYMCKILEERSTVEIADPTADTAVVFQNVTIGILSVTLNGQVHILKCATSSNRLVPGNDTDEKNLLYKPIWVERVKNMASVLDLNIGAPYDAQGQKNAGPECHGNWHASHVEKKLAVLAVHMAREFLGLKWKNQLDAGDLRELKEAVRANGGLSCYHIQLQRGACALCVQFVGRVSFASGVKMTIHARPGLKTEPDPTLRLLATWDAAEQAAAGNAASRIRDGPRSLEWRKVDQDFKKYLYSKQEPSQTITAEQPPTLMHVESDADIYDATPPPPSKKSVQSFLDTVQPFAKSPMDTMAITEVEPLFRKNVNGPLGIGITQTKEQVKRRGQPLDPRHVVKPLPATPVLDPPSMFLPSQARTLSSMSSDQGPTTCPGEDHDVLANRLSNSCRDLEHLRARLRYRRLFRASRDHGTGHRIGVSDLCCHATMAANFDKVIASATLAGSLLSCVATTFVLTSFAIYRHQMRSFRHALILNLSVAEFINSLNNTVSGFIYMRTRGLQPGAACTVNGFVGQLSVQAADFSILAIALVTLLTVTGTVYMPKASLARKATICGAVWVVPVATSVTATAMGQMAPVGGNWCWISAARPDLRYALTHGWRFAVIFSTMAIYVYIWIFLRRHFRFLRGAQRWSYGTTSSGDGSFSSGRARRGTGVSDETMRSDDDAKLDNLMRVDTAGTGTTTKPVGLSISVNEVKMDAAAVEAKGGMMDFDDDNDDDDATTLDEMIHGTPGKTLRQQKSFQEDLERITPKSSYPGDDHVSIPRPSASASAGASVRRAPNVPANRTMRSTLSEFPIRQDSHQVEREIKKMMFLNAYPIMYVLLWIPGLVNRLLQASGNALGPRTMAALQDIMNVDEDHQFHPQTNKKGTVPASSNVHQQPSAVSPDSVTASLKYIPPAQHTHTLDGLPAITHSTSSTGSPSNTSQPAADRRPSNTSVDSMDPSLYGHGHSGSSGSLNPSNTPMRPLANMLAGAEASVKLTPITGRVSRAKKGVPVHTCDQCRPPKTFTRAEHLRRHQLSHDTPRYACTIPGCDRAFHRKDLLDRHQQRHELDEEKSPRSRRTSAG</sequence>
<dbReference type="STRING" id="100787.A0A0G4LWK2"/>
<dbReference type="GO" id="GO:0006412">
    <property type="term" value="P:translation"/>
    <property type="evidence" value="ECO:0007669"/>
    <property type="project" value="InterPro"/>
</dbReference>
<feature type="transmembrane region" description="Helical" evidence="6">
    <location>
        <begin position="833"/>
        <end position="853"/>
    </location>
</feature>
<feature type="non-terminal residue" evidence="8">
    <location>
        <position position="1299"/>
    </location>
</feature>
<dbReference type="InterPro" id="IPR036388">
    <property type="entry name" value="WH-like_DNA-bd_sf"/>
</dbReference>
<dbReference type="PROSITE" id="PS00628">
    <property type="entry name" value="RIBOSOMAL_S19E"/>
    <property type="match status" value="1"/>
</dbReference>
<evidence type="ECO:0000256" key="4">
    <source>
        <dbReference type="PROSITE-ProRule" id="PRU00042"/>
    </source>
</evidence>
<feature type="compositionally biased region" description="Low complexity" evidence="5">
    <location>
        <begin position="1180"/>
        <end position="1189"/>
    </location>
</feature>
<keyword evidence="2" id="KW-0689">Ribosomal protein</keyword>
<evidence type="ECO:0000313" key="9">
    <source>
        <dbReference type="Proteomes" id="UP000044602"/>
    </source>
</evidence>
<feature type="domain" description="C2H2-type" evidence="7">
    <location>
        <begin position="1259"/>
        <end position="1288"/>
    </location>
</feature>
<dbReference type="SMART" id="SM00355">
    <property type="entry name" value="ZnF_C2H2"/>
    <property type="match status" value="2"/>
</dbReference>
<keyword evidence="9" id="KW-1185">Reference proteome</keyword>
<feature type="region of interest" description="Disordered" evidence="5">
    <location>
        <begin position="982"/>
        <end position="1017"/>
    </location>
</feature>
<dbReference type="EMBL" id="CVQH01020195">
    <property type="protein sequence ID" value="CRK26448.1"/>
    <property type="molecule type" value="Genomic_DNA"/>
</dbReference>
<evidence type="ECO:0000256" key="3">
    <source>
        <dbReference type="ARBA" id="ARBA00023274"/>
    </source>
</evidence>
<keyword evidence="4" id="KW-0479">Metal-binding</keyword>
<dbReference type="Proteomes" id="UP000044602">
    <property type="component" value="Unassembled WGS sequence"/>
</dbReference>
<dbReference type="Pfam" id="PF00096">
    <property type="entry name" value="zf-C2H2"/>
    <property type="match status" value="1"/>
</dbReference>